<dbReference type="GO" id="GO:0003677">
    <property type="term" value="F:DNA binding"/>
    <property type="evidence" value="ECO:0007669"/>
    <property type="project" value="UniProtKB-KW"/>
</dbReference>
<proteinExistence type="predicted"/>
<dbReference type="SUPFAM" id="SSF142906">
    <property type="entry name" value="YjbR-like"/>
    <property type="match status" value="1"/>
</dbReference>
<keyword evidence="1" id="KW-0238">DNA-binding</keyword>
<dbReference type="InterPro" id="IPR058532">
    <property type="entry name" value="YjbR/MT2646/Rv2570-like"/>
</dbReference>
<dbReference type="Gene3D" id="3.90.1150.30">
    <property type="match status" value="1"/>
</dbReference>
<dbReference type="Proteomes" id="UP001081071">
    <property type="component" value="Unassembled WGS sequence"/>
</dbReference>
<dbReference type="EMBL" id="JAPWIJ010000001">
    <property type="protein sequence ID" value="MCZ4517556.1"/>
    <property type="molecule type" value="Genomic_DNA"/>
</dbReference>
<evidence type="ECO:0000313" key="1">
    <source>
        <dbReference type="EMBL" id="MCZ4517556.1"/>
    </source>
</evidence>
<sequence length="127" mass="14166">MSWDATVRRMCLALPETYEEQAWVGERWRIRGRTFAHLLEIRDGGPPAFAKAAGTDGPAHVLIFRSRGIELDALSKRDGFFAPGWGPEIIGMKLDASVDRVELGELITESYCNRAPKKLVALLDLPE</sequence>
<dbReference type="RefSeq" id="WP_269602163.1">
    <property type="nucleotide sequence ID" value="NZ_JAPWIJ010000001.1"/>
</dbReference>
<protein>
    <submittedName>
        <fullName evidence="1">MmcQ/YjbR family DNA-binding protein</fullName>
    </submittedName>
</protein>
<organism evidence="1 2">
    <name type="scientific">Rhodococcus ruber</name>
    <dbReference type="NCBI Taxonomy" id="1830"/>
    <lineage>
        <taxon>Bacteria</taxon>
        <taxon>Bacillati</taxon>
        <taxon>Actinomycetota</taxon>
        <taxon>Actinomycetes</taxon>
        <taxon>Mycobacteriales</taxon>
        <taxon>Nocardiaceae</taxon>
        <taxon>Rhodococcus</taxon>
    </lineage>
</organism>
<comment type="caution">
    <text evidence="1">The sequence shown here is derived from an EMBL/GenBank/DDBJ whole genome shotgun (WGS) entry which is preliminary data.</text>
</comment>
<reference evidence="1" key="1">
    <citation type="submission" date="2022-12" db="EMBL/GenBank/DDBJ databases">
        <authorList>
            <person name="Krivoruchko A.V."/>
            <person name="Elkin A."/>
        </authorList>
    </citation>
    <scope>NUCLEOTIDE SEQUENCE</scope>
    <source>
        <strain evidence="1">IEGM 1391</strain>
    </source>
</reference>
<name>A0ABT4M9C8_9NOCA</name>
<dbReference type="Pfam" id="PF04237">
    <property type="entry name" value="YjbR"/>
    <property type="match status" value="1"/>
</dbReference>
<accession>A0ABT4M9C8</accession>
<gene>
    <name evidence="1" type="ORF">O4220_03445</name>
</gene>
<keyword evidence="2" id="KW-1185">Reference proteome</keyword>
<dbReference type="InterPro" id="IPR038056">
    <property type="entry name" value="YjbR-like_sf"/>
</dbReference>
<evidence type="ECO:0000313" key="2">
    <source>
        <dbReference type="Proteomes" id="UP001081071"/>
    </source>
</evidence>